<dbReference type="Pfam" id="PF02518">
    <property type="entry name" value="HATPase_c"/>
    <property type="match status" value="1"/>
</dbReference>
<dbReference type="SMART" id="SM00388">
    <property type="entry name" value="HisKA"/>
    <property type="match status" value="1"/>
</dbReference>
<organism evidence="17 18">
    <name type="scientific">Longibaculum muris</name>
    <dbReference type="NCBI Taxonomy" id="1796628"/>
    <lineage>
        <taxon>Bacteria</taxon>
        <taxon>Bacillati</taxon>
        <taxon>Bacillota</taxon>
        <taxon>Erysipelotrichia</taxon>
        <taxon>Erysipelotrichales</taxon>
        <taxon>Coprobacillaceae</taxon>
        <taxon>Longibaculum</taxon>
    </lineage>
</organism>
<comment type="subcellular location">
    <subcellularLocation>
        <location evidence="2">Cell membrane</location>
        <topology evidence="2">Multi-pass membrane protein</topology>
    </subcellularLocation>
</comment>
<evidence type="ECO:0000256" key="11">
    <source>
        <dbReference type="ARBA" id="ARBA00022989"/>
    </source>
</evidence>
<keyword evidence="10" id="KW-0067">ATP-binding</keyword>
<evidence type="ECO:0000256" key="10">
    <source>
        <dbReference type="ARBA" id="ARBA00022840"/>
    </source>
</evidence>
<dbReference type="InterPro" id="IPR003661">
    <property type="entry name" value="HisK_dim/P_dom"/>
</dbReference>
<dbReference type="GO" id="GO:0000155">
    <property type="term" value="F:phosphorelay sensor kinase activity"/>
    <property type="evidence" value="ECO:0007669"/>
    <property type="project" value="InterPro"/>
</dbReference>
<evidence type="ECO:0000256" key="1">
    <source>
        <dbReference type="ARBA" id="ARBA00000085"/>
    </source>
</evidence>
<keyword evidence="11 14" id="KW-1133">Transmembrane helix</keyword>
<dbReference type="CDD" id="cd00082">
    <property type="entry name" value="HisKA"/>
    <property type="match status" value="1"/>
</dbReference>
<comment type="catalytic activity">
    <reaction evidence="1">
        <text>ATP + protein L-histidine = ADP + protein N-phospho-L-histidine.</text>
        <dbReference type="EC" id="2.7.13.3"/>
    </reaction>
</comment>
<dbReference type="GeneID" id="98914311"/>
<protein>
    <recommendedName>
        <fullName evidence="3">histidine kinase</fullName>
        <ecNumber evidence="3">2.7.13.3</ecNumber>
    </recommendedName>
</protein>
<keyword evidence="8" id="KW-0547">Nucleotide-binding</keyword>
<dbReference type="Gene3D" id="3.30.565.10">
    <property type="entry name" value="Histidine kinase-like ATPase, C-terminal domain"/>
    <property type="match status" value="1"/>
</dbReference>
<evidence type="ECO:0000256" key="4">
    <source>
        <dbReference type="ARBA" id="ARBA00022475"/>
    </source>
</evidence>
<dbReference type="RefSeq" id="WP_066446202.1">
    <property type="nucleotide sequence ID" value="NZ_JANKBF010000003.1"/>
</dbReference>
<gene>
    <name evidence="17" type="ORF">EDD60_10268</name>
</gene>
<dbReference type="InterPro" id="IPR005467">
    <property type="entry name" value="His_kinase_dom"/>
</dbReference>
<dbReference type="Gene3D" id="6.10.340.10">
    <property type="match status" value="1"/>
</dbReference>
<feature type="domain" description="HAMP" evidence="16">
    <location>
        <begin position="186"/>
        <end position="237"/>
    </location>
</feature>
<dbReference type="InterPro" id="IPR003594">
    <property type="entry name" value="HATPase_dom"/>
</dbReference>
<keyword evidence="4" id="KW-1003">Cell membrane</keyword>
<proteinExistence type="predicted"/>
<accession>A0A4R3ZAR4</accession>
<keyword evidence="7 14" id="KW-0812">Transmembrane</keyword>
<keyword evidence="13 14" id="KW-0472">Membrane</keyword>
<dbReference type="InterPro" id="IPR050398">
    <property type="entry name" value="HssS/ArlS-like"/>
</dbReference>
<dbReference type="Gene3D" id="1.10.287.130">
    <property type="match status" value="1"/>
</dbReference>
<dbReference type="AlphaFoldDB" id="A0A4R3ZAR4"/>
<dbReference type="GO" id="GO:0005886">
    <property type="term" value="C:plasma membrane"/>
    <property type="evidence" value="ECO:0007669"/>
    <property type="project" value="UniProtKB-SubCell"/>
</dbReference>
<dbReference type="EC" id="2.7.13.3" evidence="3"/>
<evidence type="ECO:0000256" key="7">
    <source>
        <dbReference type="ARBA" id="ARBA00022692"/>
    </source>
</evidence>
<evidence type="ECO:0000256" key="8">
    <source>
        <dbReference type="ARBA" id="ARBA00022741"/>
    </source>
</evidence>
<keyword evidence="6" id="KW-0808">Transferase</keyword>
<feature type="domain" description="Histidine kinase" evidence="15">
    <location>
        <begin position="245"/>
        <end position="443"/>
    </location>
</feature>
<dbReference type="GO" id="GO:0005524">
    <property type="term" value="F:ATP binding"/>
    <property type="evidence" value="ECO:0007669"/>
    <property type="project" value="UniProtKB-KW"/>
</dbReference>
<evidence type="ECO:0000313" key="17">
    <source>
        <dbReference type="EMBL" id="TCW02105.1"/>
    </source>
</evidence>
<dbReference type="SUPFAM" id="SSF47384">
    <property type="entry name" value="Homodimeric domain of signal transducing histidine kinase"/>
    <property type="match status" value="1"/>
</dbReference>
<dbReference type="SUPFAM" id="SSF55874">
    <property type="entry name" value="ATPase domain of HSP90 chaperone/DNA topoisomerase II/histidine kinase"/>
    <property type="match status" value="1"/>
</dbReference>
<dbReference type="PANTHER" id="PTHR45528">
    <property type="entry name" value="SENSOR HISTIDINE KINASE CPXA"/>
    <property type="match status" value="1"/>
</dbReference>
<feature type="transmembrane region" description="Helical" evidence="14">
    <location>
        <begin position="20"/>
        <end position="39"/>
    </location>
</feature>
<evidence type="ECO:0000256" key="9">
    <source>
        <dbReference type="ARBA" id="ARBA00022777"/>
    </source>
</evidence>
<dbReference type="Pfam" id="PF00512">
    <property type="entry name" value="HisKA"/>
    <property type="match status" value="1"/>
</dbReference>
<feature type="transmembrane region" description="Helical" evidence="14">
    <location>
        <begin position="168"/>
        <end position="189"/>
    </location>
</feature>
<evidence type="ECO:0000256" key="12">
    <source>
        <dbReference type="ARBA" id="ARBA00023012"/>
    </source>
</evidence>
<sequence length="443" mass="51263">MKAKLSKFQFLKRLSLVQQLIVVLSFVGLLLVAVLMPLVDYNLSSIIDKQMYETLVISQYSVINDSYMPNKQSKPTYHIIYDKKQNMFIDFNLSQDVVMTLYSHLFGDDLDKIVNSNQETIKDKGQYGDETYYYMITKYNNSSKYLISIVNSDYSSDLIHSLRNQIIYIQYGFFVIFALVMIVWVLTLITPLQKIKNYIDDIKNRKKSELNIDRGDEIGIVSKALVEMKEDLDKQESIKEEMIHNISHDLKTPIALIQTYGQSVKDDIYPYGDKNSSMDVILENANRLEHKVKSFLYLNRLDYLQGENNELGTFEMKQLIEKIVLQMDALKPEISLQADLEDVCFVGDEEHWRVAIENIIENATRYAKSQIHITLKDKFLEIYNDGDHIDEETLPFLFDPYVKGVKGQFGLGLSIVSKIASMFSYDVKAVNQEVGVSFIFTKE</sequence>
<evidence type="ECO:0000256" key="2">
    <source>
        <dbReference type="ARBA" id="ARBA00004651"/>
    </source>
</evidence>
<dbReference type="EMBL" id="SMCQ01000002">
    <property type="protein sequence ID" value="TCW02105.1"/>
    <property type="molecule type" value="Genomic_DNA"/>
</dbReference>
<evidence type="ECO:0000259" key="15">
    <source>
        <dbReference type="PROSITE" id="PS50109"/>
    </source>
</evidence>
<evidence type="ECO:0000259" key="16">
    <source>
        <dbReference type="PROSITE" id="PS50885"/>
    </source>
</evidence>
<evidence type="ECO:0000256" key="3">
    <source>
        <dbReference type="ARBA" id="ARBA00012438"/>
    </source>
</evidence>
<dbReference type="SMART" id="SM00387">
    <property type="entry name" value="HATPase_c"/>
    <property type="match status" value="1"/>
</dbReference>
<evidence type="ECO:0000313" key="18">
    <source>
        <dbReference type="Proteomes" id="UP000295515"/>
    </source>
</evidence>
<evidence type="ECO:0000256" key="13">
    <source>
        <dbReference type="ARBA" id="ARBA00023136"/>
    </source>
</evidence>
<dbReference type="InterPro" id="IPR036097">
    <property type="entry name" value="HisK_dim/P_sf"/>
</dbReference>
<evidence type="ECO:0000256" key="6">
    <source>
        <dbReference type="ARBA" id="ARBA00022679"/>
    </source>
</evidence>
<keyword evidence="12" id="KW-0902">Two-component regulatory system</keyword>
<dbReference type="PROSITE" id="PS50885">
    <property type="entry name" value="HAMP"/>
    <property type="match status" value="1"/>
</dbReference>
<keyword evidence="18" id="KW-1185">Reference proteome</keyword>
<dbReference type="InterPro" id="IPR003660">
    <property type="entry name" value="HAMP_dom"/>
</dbReference>
<dbReference type="InterPro" id="IPR036890">
    <property type="entry name" value="HATPase_C_sf"/>
</dbReference>
<dbReference type="PROSITE" id="PS50109">
    <property type="entry name" value="HIS_KIN"/>
    <property type="match status" value="1"/>
</dbReference>
<keyword evidence="9 17" id="KW-0418">Kinase</keyword>
<reference evidence="17 18" key="1">
    <citation type="submission" date="2019-03" db="EMBL/GenBank/DDBJ databases">
        <title>Genomic Encyclopedia of Type Strains, Phase IV (KMG-IV): sequencing the most valuable type-strain genomes for metagenomic binning, comparative biology and taxonomic classification.</title>
        <authorList>
            <person name="Goeker M."/>
        </authorList>
    </citation>
    <scope>NUCLEOTIDE SEQUENCE [LARGE SCALE GENOMIC DNA]</scope>
    <source>
        <strain evidence="17 18">DSM 29487</strain>
    </source>
</reference>
<evidence type="ECO:0000256" key="5">
    <source>
        <dbReference type="ARBA" id="ARBA00022553"/>
    </source>
</evidence>
<dbReference type="PANTHER" id="PTHR45528:SF1">
    <property type="entry name" value="SENSOR HISTIDINE KINASE CPXA"/>
    <property type="match status" value="1"/>
</dbReference>
<dbReference type="Proteomes" id="UP000295515">
    <property type="component" value="Unassembled WGS sequence"/>
</dbReference>
<evidence type="ECO:0000256" key="14">
    <source>
        <dbReference type="SAM" id="Phobius"/>
    </source>
</evidence>
<keyword evidence="5" id="KW-0597">Phosphoprotein</keyword>
<comment type="caution">
    <text evidence="17">The sequence shown here is derived from an EMBL/GenBank/DDBJ whole genome shotgun (WGS) entry which is preliminary data.</text>
</comment>
<name>A0A4R3ZAR4_9FIRM</name>